<dbReference type="GO" id="GO:0005886">
    <property type="term" value="C:plasma membrane"/>
    <property type="evidence" value="ECO:0007669"/>
    <property type="project" value="TreeGrafter"/>
</dbReference>
<feature type="transmembrane region" description="Helical" evidence="1">
    <location>
        <begin position="423"/>
        <end position="446"/>
    </location>
</feature>
<dbReference type="InterPro" id="IPR003474">
    <property type="entry name" value="Glcn_transporter"/>
</dbReference>
<reference evidence="2 3" key="1">
    <citation type="submission" date="2018-08" db="EMBL/GenBank/DDBJ databases">
        <title>A genome reference for cultivated species of the human gut microbiota.</title>
        <authorList>
            <person name="Zou Y."/>
            <person name="Xue W."/>
            <person name="Luo G."/>
        </authorList>
    </citation>
    <scope>NUCLEOTIDE SEQUENCE [LARGE SCALE GENOMIC DNA]</scope>
    <source>
        <strain evidence="2 3">AM28-39</strain>
    </source>
</reference>
<keyword evidence="3" id="KW-1185">Reference proteome</keyword>
<evidence type="ECO:0000313" key="3">
    <source>
        <dbReference type="Proteomes" id="UP000261231"/>
    </source>
</evidence>
<organism evidence="2 3">
    <name type="scientific">Coprococcus catus</name>
    <dbReference type="NCBI Taxonomy" id="116085"/>
    <lineage>
        <taxon>Bacteria</taxon>
        <taxon>Bacillati</taxon>
        <taxon>Bacillota</taxon>
        <taxon>Clostridia</taxon>
        <taxon>Lachnospirales</taxon>
        <taxon>Lachnospiraceae</taxon>
        <taxon>Coprococcus</taxon>
    </lineage>
</organism>
<feature type="transmembrane region" description="Helical" evidence="1">
    <location>
        <begin position="235"/>
        <end position="254"/>
    </location>
</feature>
<feature type="transmembrane region" description="Helical" evidence="1">
    <location>
        <begin position="303"/>
        <end position="323"/>
    </location>
</feature>
<dbReference type="EMBL" id="QVFD01000001">
    <property type="protein sequence ID" value="RGC51306.1"/>
    <property type="molecule type" value="Genomic_DNA"/>
</dbReference>
<evidence type="ECO:0000313" key="2">
    <source>
        <dbReference type="EMBL" id="RGC51306.1"/>
    </source>
</evidence>
<dbReference type="OrthoDB" id="86125at2"/>
<feature type="transmembrane region" description="Helical" evidence="1">
    <location>
        <begin position="343"/>
        <end position="368"/>
    </location>
</feature>
<keyword evidence="1" id="KW-1133">Transmembrane helix</keyword>
<name>A0A3E2XR33_9FIRM</name>
<feature type="transmembrane region" description="Helical" evidence="1">
    <location>
        <begin position="6"/>
        <end position="24"/>
    </location>
</feature>
<feature type="transmembrane region" description="Helical" evidence="1">
    <location>
        <begin position="31"/>
        <end position="51"/>
    </location>
</feature>
<dbReference type="PANTHER" id="PTHR30354:SF7">
    <property type="entry name" value="BLL7963 PROTEIN"/>
    <property type="match status" value="1"/>
</dbReference>
<proteinExistence type="predicted"/>
<sequence length="448" mass="47908">MTALGIIGLILGIIVMIVFAYWGLNAVPLSLLAGAVICIFNGINLWTGFATSWAGGLATVFSAYYILFFVSTCFANIMGETGACTAIAYKFLDWFGKKHIITVLSLFCFLLCYGGVSFFVCMFAVGPIMFKLFEELNIPRKLTIIPIAIGGASWSMAVPGSTQVQNVIPTGLGTTLMAAPLLGFIMAIAGLAISIIYTEHIYKKEMALVAAGKEEGWDKNWKSPVKGELKSRDELPGTVSSFLPLIFLVAFIVIGSLTKFISNATLLSCLGMAFAFIICLVLNRKYLGNSLAAMFKSLFADSAGAAATSALVLGAVVGFGSIVASAPAFQNILTWLIGLDIPIYWKGVISTSVLAGVTASASSGLQLCMQYLGDYFIQSGCDLNVLHRLMAFASVTLDSLPHSTGCFLMFAYLGVNHKLSYKYAFWICTVFTLIVTLVATTVVTIIGL</sequence>
<dbReference type="PANTHER" id="PTHR30354">
    <property type="entry name" value="GNT FAMILY GLUCONATE TRANSPORTER"/>
    <property type="match status" value="1"/>
</dbReference>
<dbReference type="AlphaFoldDB" id="A0A3E2XR33"/>
<keyword evidence="1" id="KW-0812">Transmembrane</keyword>
<comment type="caution">
    <text evidence="2">The sequence shown here is derived from an EMBL/GenBank/DDBJ whole genome shotgun (WGS) entry which is preliminary data.</text>
</comment>
<keyword evidence="1" id="KW-0472">Membrane</keyword>
<dbReference type="GO" id="GO:0015128">
    <property type="term" value="F:gluconate transmembrane transporter activity"/>
    <property type="evidence" value="ECO:0007669"/>
    <property type="project" value="InterPro"/>
</dbReference>
<feature type="transmembrane region" description="Helical" evidence="1">
    <location>
        <begin position="63"/>
        <end position="89"/>
    </location>
</feature>
<evidence type="ECO:0000256" key="1">
    <source>
        <dbReference type="SAM" id="Phobius"/>
    </source>
</evidence>
<feature type="transmembrane region" description="Helical" evidence="1">
    <location>
        <begin position="176"/>
        <end position="197"/>
    </location>
</feature>
<dbReference type="Proteomes" id="UP000261231">
    <property type="component" value="Unassembled WGS sequence"/>
</dbReference>
<feature type="transmembrane region" description="Helical" evidence="1">
    <location>
        <begin position="260"/>
        <end position="282"/>
    </location>
</feature>
<protein>
    <submittedName>
        <fullName evidence="2">GntP family permease</fullName>
    </submittedName>
</protein>
<dbReference type="RefSeq" id="WP_117538774.1">
    <property type="nucleotide sequence ID" value="NZ_JAJCNA010000009.1"/>
</dbReference>
<feature type="transmembrane region" description="Helical" evidence="1">
    <location>
        <begin position="101"/>
        <end position="130"/>
    </location>
</feature>
<gene>
    <name evidence="2" type="ORF">DW747_02095</name>
</gene>
<accession>A0A3E2XR33</accession>